<feature type="domain" description="Glycosyl transferase family 1" evidence="2">
    <location>
        <begin position="120"/>
        <end position="281"/>
    </location>
</feature>
<accession>A0A933ML33</accession>
<dbReference type="SUPFAM" id="SSF53756">
    <property type="entry name" value="UDP-Glycosyltransferase/glycogen phosphorylase"/>
    <property type="match status" value="1"/>
</dbReference>
<dbReference type="InterPro" id="IPR001296">
    <property type="entry name" value="Glyco_trans_1"/>
</dbReference>
<dbReference type="AlphaFoldDB" id="A0A933ML33"/>
<dbReference type="PANTHER" id="PTHR46401:SF2">
    <property type="entry name" value="GLYCOSYLTRANSFERASE WBBK-RELATED"/>
    <property type="match status" value="1"/>
</dbReference>
<evidence type="ECO:0000313" key="4">
    <source>
        <dbReference type="Proteomes" id="UP000736328"/>
    </source>
</evidence>
<dbReference type="GO" id="GO:0016757">
    <property type="term" value="F:glycosyltransferase activity"/>
    <property type="evidence" value="ECO:0007669"/>
    <property type="project" value="InterPro"/>
</dbReference>
<evidence type="ECO:0000313" key="3">
    <source>
        <dbReference type="EMBL" id="MBI4727355.1"/>
    </source>
</evidence>
<dbReference type="GO" id="GO:0009103">
    <property type="term" value="P:lipopolysaccharide biosynthetic process"/>
    <property type="evidence" value="ECO:0007669"/>
    <property type="project" value="TreeGrafter"/>
</dbReference>
<sequence>MESSLEIKGKGPKPFFWWRCSRAYRHQENVHLVSQNLSFLKAGNKRIVTCLDLIPLFMPSSLLEKCWRGFLYSGIKKADHVISISQATKKDLVRIYKLDPRRVTPVLLGVTPEFKPYNKRASRELLGLPREEKIILQVGTAAPRKNFITTLKAFDRIARGNGNIRLVKVNPAGIKDKEFIARSGLSSKVLVRESAAKEHMPHYYAAADVFVFPSLYEGFGLPVLEAMACGCPVIASNNSSIPEVVGEAGIMIDPLNEVLWKEMILSVLSDQGLSQKLSAEGLERARLFTWQKTAGETLQVYQKIFKNSS</sequence>
<proteinExistence type="predicted"/>
<dbReference type="PANTHER" id="PTHR46401">
    <property type="entry name" value="GLYCOSYLTRANSFERASE WBBK-RELATED"/>
    <property type="match status" value="1"/>
</dbReference>
<dbReference type="Gene3D" id="3.40.50.2000">
    <property type="entry name" value="Glycogen Phosphorylase B"/>
    <property type="match status" value="2"/>
</dbReference>
<protein>
    <submittedName>
        <fullName evidence="3">Glycosyltransferase family 4 protein</fullName>
    </submittedName>
</protein>
<gene>
    <name evidence="3" type="ORF">HY768_09095</name>
</gene>
<dbReference type="Pfam" id="PF00534">
    <property type="entry name" value="Glycos_transf_1"/>
    <property type="match status" value="1"/>
</dbReference>
<dbReference type="CDD" id="cd03809">
    <property type="entry name" value="GT4_MtfB-like"/>
    <property type="match status" value="1"/>
</dbReference>
<reference evidence="3" key="1">
    <citation type="submission" date="2020-07" db="EMBL/GenBank/DDBJ databases">
        <title>Huge and variable diversity of episymbiotic CPR bacteria and DPANN archaea in groundwater ecosystems.</title>
        <authorList>
            <person name="He C.Y."/>
            <person name="Keren R."/>
            <person name="Whittaker M."/>
            <person name="Farag I.F."/>
            <person name="Doudna J."/>
            <person name="Cate J.H.D."/>
            <person name="Banfield J.F."/>
        </authorList>
    </citation>
    <scope>NUCLEOTIDE SEQUENCE</scope>
    <source>
        <strain evidence="3">NC_groundwater_1520_Pr4_B-0.1um_53_5</strain>
    </source>
</reference>
<evidence type="ECO:0000259" key="2">
    <source>
        <dbReference type="Pfam" id="PF00534"/>
    </source>
</evidence>
<organism evidence="3 4">
    <name type="scientific">candidate division TA06 bacterium</name>
    <dbReference type="NCBI Taxonomy" id="2250710"/>
    <lineage>
        <taxon>Bacteria</taxon>
        <taxon>Bacteria division TA06</taxon>
    </lineage>
</organism>
<dbReference type="EMBL" id="JACQXR010000118">
    <property type="protein sequence ID" value="MBI4727355.1"/>
    <property type="molecule type" value="Genomic_DNA"/>
</dbReference>
<comment type="caution">
    <text evidence="3">The sequence shown here is derived from an EMBL/GenBank/DDBJ whole genome shotgun (WGS) entry which is preliminary data.</text>
</comment>
<evidence type="ECO:0000256" key="1">
    <source>
        <dbReference type="ARBA" id="ARBA00022679"/>
    </source>
</evidence>
<dbReference type="Proteomes" id="UP000736328">
    <property type="component" value="Unassembled WGS sequence"/>
</dbReference>
<name>A0A933ML33_UNCT6</name>
<keyword evidence="1" id="KW-0808">Transferase</keyword>